<dbReference type="OrthoDB" id="8549575at2"/>
<reference evidence="2 3" key="1">
    <citation type="submission" date="2019-08" db="EMBL/GenBank/DDBJ databases">
        <title>Pelomicrobium methylotrophicum gen. nov., sp. nov. a moderately thermophilic, facultatively anaerobic, lithoautotrophic and methylotrophic bacterium isolated from a terrestrial mud volcano.</title>
        <authorList>
            <person name="Slobodkina G.B."/>
            <person name="Merkel A.Y."/>
            <person name="Slobodkin A.I."/>
        </authorList>
    </citation>
    <scope>NUCLEOTIDE SEQUENCE [LARGE SCALE GENOMIC DNA]</scope>
    <source>
        <strain evidence="2 3">SM250</strain>
    </source>
</reference>
<evidence type="ECO:0008006" key="4">
    <source>
        <dbReference type="Google" id="ProtNLM"/>
    </source>
</evidence>
<dbReference type="AlphaFoldDB" id="A0A5C7EHN1"/>
<sequence>MLSDLLEWSGCAASVAGGMLLALNNGLSRFGWWCFLVSNALWIGFGFLSGAAGLVVQQAFFVAINVLGLIRWMRPGFFRNVSRRNVGHRGV</sequence>
<organism evidence="2 3">
    <name type="scientific">Pelomicrobium methylotrophicum</name>
    <dbReference type="NCBI Taxonomy" id="2602750"/>
    <lineage>
        <taxon>Bacteria</taxon>
        <taxon>Pseudomonadati</taxon>
        <taxon>Pseudomonadota</taxon>
        <taxon>Hydrogenophilia</taxon>
        <taxon>Hydrogenophilia incertae sedis</taxon>
        <taxon>Pelomicrobium</taxon>
    </lineage>
</organism>
<evidence type="ECO:0000256" key="1">
    <source>
        <dbReference type="SAM" id="Phobius"/>
    </source>
</evidence>
<accession>A0A5C7EHN1</accession>
<name>A0A5C7EHN1_9PROT</name>
<gene>
    <name evidence="2" type="ORF">FR698_09535</name>
</gene>
<keyword evidence="1" id="KW-0472">Membrane</keyword>
<keyword evidence="3" id="KW-1185">Reference proteome</keyword>
<comment type="caution">
    <text evidence="2">The sequence shown here is derived from an EMBL/GenBank/DDBJ whole genome shotgun (WGS) entry which is preliminary data.</text>
</comment>
<dbReference type="InParanoid" id="A0A5C7EHN1"/>
<evidence type="ECO:0000313" key="3">
    <source>
        <dbReference type="Proteomes" id="UP000321201"/>
    </source>
</evidence>
<dbReference type="Proteomes" id="UP000321201">
    <property type="component" value="Unassembled WGS sequence"/>
</dbReference>
<keyword evidence="1" id="KW-1133">Transmembrane helix</keyword>
<keyword evidence="1" id="KW-0812">Transmembrane</keyword>
<feature type="transmembrane region" description="Helical" evidence="1">
    <location>
        <begin position="6"/>
        <end position="23"/>
    </location>
</feature>
<proteinExistence type="predicted"/>
<dbReference type="EMBL" id="VPFL01000012">
    <property type="protein sequence ID" value="TXF11571.1"/>
    <property type="molecule type" value="Genomic_DNA"/>
</dbReference>
<protein>
    <recommendedName>
        <fullName evidence="4">Nicotinamide riboside transporter PnuC</fullName>
    </recommendedName>
</protein>
<evidence type="ECO:0000313" key="2">
    <source>
        <dbReference type="EMBL" id="TXF11571.1"/>
    </source>
</evidence>